<keyword evidence="6 8" id="KW-1133">Transmembrane helix</keyword>
<dbReference type="GO" id="GO:0055085">
    <property type="term" value="P:transmembrane transport"/>
    <property type="evidence" value="ECO:0007669"/>
    <property type="project" value="TreeGrafter"/>
</dbReference>
<comment type="subcellular location">
    <subcellularLocation>
        <location evidence="1">Cell membrane</location>
        <topology evidence="1">Multi-pass membrane protein</topology>
    </subcellularLocation>
</comment>
<feature type="transmembrane region" description="Helical" evidence="8">
    <location>
        <begin position="304"/>
        <end position="332"/>
    </location>
</feature>
<feature type="transmembrane region" description="Helical" evidence="8">
    <location>
        <begin position="206"/>
        <end position="226"/>
    </location>
</feature>
<keyword evidence="3" id="KW-0813">Transport</keyword>
<feature type="transmembrane region" description="Helical" evidence="8">
    <location>
        <begin position="232"/>
        <end position="249"/>
    </location>
</feature>
<dbReference type="GO" id="GO:0005886">
    <property type="term" value="C:plasma membrane"/>
    <property type="evidence" value="ECO:0007669"/>
    <property type="project" value="UniProtKB-SubCell"/>
</dbReference>
<gene>
    <name evidence="9" type="ORF">A3A38_02770</name>
</gene>
<evidence type="ECO:0000313" key="9">
    <source>
        <dbReference type="EMBL" id="OGG72921.1"/>
    </source>
</evidence>
<name>A0A1F6EGZ3_9BACT</name>
<accession>A0A1F6EGZ3</accession>
<dbReference type="AlphaFoldDB" id="A0A1F6EGZ3"/>
<dbReference type="PANTHER" id="PTHR21716">
    <property type="entry name" value="TRANSMEMBRANE PROTEIN"/>
    <property type="match status" value="1"/>
</dbReference>
<keyword evidence="7 8" id="KW-0472">Membrane</keyword>
<feature type="transmembrane region" description="Helical" evidence="8">
    <location>
        <begin position="149"/>
        <end position="174"/>
    </location>
</feature>
<organism evidence="9 10">
    <name type="scientific">Candidatus Kaiserbacteria bacterium RIFCSPLOWO2_01_FULL_53_17</name>
    <dbReference type="NCBI Taxonomy" id="1798511"/>
    <lineage>
        <taxon>Bacteria</taxon>
        <taxon>Candidatus Kaiseribacteriota</taxon>
    </lineage>
</organism>
<sequence length="354" mass="38586">MKEGMTISITTGTIIKTALVLGGLWLLFYLREIVLVVLAAVVIASALEPAVALLMRSRLPRLVAVICIYLLLFIFLFGIFYFFVPTVVDDLASFIASFPLYVENFSRAVAIEDYAFIFGISDAANLSTEDIIAALRESLNPANVFGTSFSAAATVFGGVFSFVLIIVFSFYFTVAETGVDDFLRVIAPRKYQNYLLNLWFRTRHKIGLWMQGQVLLGLIVGVFVYLSLTILGIKHALLLAVLAAILELIPVFGPTISAVPAVLIGFAEGGLAVGLLIIALYVIIQQFENHLIYPLVVTKVVGVPPLLVILGLIIGWNLFGFLGILLSVPVAASIQEFVRDWSEGKVFVKEGEGA</sequence>
<reference evidence="9 10" key="1">
    <citation type="journal article" date="2016" name="Nat. Commun.">
        <title>Thousands of microbial genomes shed light on interconnected biogeochemical processes in an aquifer system.</title>
        <authorList>
            <person name="Anantharaman K."/>
            <person name="Brown C.T."/>
            <person name="Hug L.A."/>
            <person name="Sharon I."/>
            <person name="Castelle C.J."/>
            <person name="Probst A.J."/>
            <person name="Thomas B.C."/>
            <person name="Singh A."/>
            <person name="Wilkins M.J."/>
            <person name="Karaoz U."/>
            <person name="Brodie E.L."/>
            <person name="Williams K.H."/>
            <person name="Hubbard S.S."/>
            <person name="Banfield J.F."/>
        </authorList>
    </citation>
    <scope>NUCLEOTIDE SEQUENCE [LARGE SCALE GENOMIC DNA]</scope>
</reference>
<keyword evidence="4" id="KW-1003">Cell membrane</keyword>
<evidence type="ECO:0000256" key="3">
    <source>
        <dbReference type="ARBA" id="ARBA00022448"/>
    </source>
</evidence>
<dbReference type="PANTHER" id="PTHR21716:SF53">
    <property type="entry name" value="PERMEASE PERM-RELATED"/>
    <property type="match status" value="1"/>
</dbReference>
<evidence type="ECO:0000256" key="8">
    <source>
        <dbReference type="SAM" id="Phobius"/>
    </source>
</evidence>
<evidence type="ECO:0000256" key="5">
    <source>
        <dbReference type="ARBA" id="ARBA00022692"/>
    </source>
</evidence>
<feature type="transmembrane region" description="Helical" evidence="8">
    <location>
        <begin position="62"/>
        <end position="84"/>
    </location>
</feature>
<comment type="similarity">
    <text evidence="2">Belongs to the autoinducer-2 exporter (AI-2E) (TC 2.A.86) family.</text>
</comment>
<dbReference type="EMBL" id="MFLY01000023">
    <property type="protein sequence ID" value="OGG72921.1"/>
    <property type="molecule type" value="Genomic_DNA"/>
</dbReference>
<feature type="transmembrane region" description="Helical" evidence="8">
    <location>
        <begin position="7"/>
        <end position="27"/>
    </location>
</feature>
<evidence type="ECO:0000256" key="2">
    <source>
        <dbReference type="ARBA" id="ARBA00009773"/>
    </source>
</evidence>
<evidence type="ECO:0000256" key="6">
    <source>
        <dbReference type="ARBA" id="ARBA00022989"/>
    </source>
</evidence>
<evidence type="ECO:0000313" key="10">
    <source>
        <dbReference type="Proteomes" id="UP000177306"/>
    </source>
</evidence>
<evidence type="ECO:0000256" key="1">
    <source>
        <dbReference type="ARBA" id="ARBA00004651"/>
    </source>
</evidence>
<dbReference type="InterPro" id="IPR002549">
    <property type="entry name" value="AI-2E-like"/>
</dbReference>
<keyword evidence="5 8" id="KW-0812">Transmembrane</keyword>
<evidence type="ECO:0008006" key="11">
    <source>
        <dbReference type="Google" id="ProtNLM"/>
    </source>
</evidence>
<comment type="caution">
    <text evidence="9">The sequence shown here is derived from an EMBL/GenBank/DDBJ whole genome shotgun (WGS) entry which is preliminary data.</text>
</comment>
<dbReference type="Pfam" id="PF01594">
    <property type="entry name" value="AI-2E_transport"/>
    <property type="match status" value="1"/>
</dbReference>
<evidence type="ECO:0000256" key="7">
    <source>
        <dbReference type="ARBA" id="ARBA00023136"/>
    </source>
</evidence>
<protein>
    <recommendedName>
        <fullName evidence="11">AI-2E family transporter</fullName>
    </recommendedName>
</protein>
<dbReference type="Proteomes" id="UP000177306">
    <property type="component" value="Unassembled WGS sequence"/>
</dbReference>
<proteinExistence type="inferred from homology"/>
<feature type="transmembrane region" description="Helical" evidence="8">
    <location>
        <begin position="33"/>
        <end position="55"/>
    </location>
</feature>
<evidence type="ECO:0000256" key="4">
    <source>
        <dbReference type="ARBA" id="ARBA00022475"/>
    </source>
</evidence>
<feature type="transmembrane region" description="Helical" evidence="8">
    <location>
        <begin position="261"/>
        <end position="284"/>
    </location>
</feature>